<keyword evidence="5" id="KW-1185">Reference proteome</keyword>
<keyword evidence="2" id="KW-0472">Membrane</keyword>
<evidence type="ECO:0000313" key="4">
    <source>
        <dbReference type="EMBL" id="SHN15208.1"/>
    </source>
</evidence>
<evidence type="ECO:0000256" key="1">
    <source>
        <dbReference type="ARBA" id="ARBA00006464"/>
    </source>
</evidence>
<name>A0A1M7PET5_9BACT</name>
<dbReference type="STRING" id="388280.SAMN04488057_108105"/>
<keyword evidence="2" id="KW-1133">Transmembrane helix</keyword>
<feature type="transmembrane region" description="Helical" evidence="2">
    <location>
        <begin position="6"/>
        <end position="31"/>
    </location>
</feature>
<dbReference type="Proteomes" id="UP000184513">
    <property type="component" value="Unassembled WGS sequence"/>
</dbReference>
<reference evidence="4 5" key="1">
    <citation type="submission" date="2016-11" db="EMBL/GenBank/DDBJ databases">
        <authorList>
            <person name="Jaros S."/>
            <person name="Januszkiewicz K."/>
            <person name="Wedrychowicz H."/>
        </authorList>
    </citation>
    <scope>NUCLEOTIDE SEQUENCE [LARGE SCALE GENOMIC DNA]</scope>
    <source>
        <strain evidence="4 5">CGMCC 1.6102</strain>
    </source>
</reference>
<sequence length="201" mass="23724">MMGKRIFDFLAALFLLLVLSPLILVLFFLIWSRRQGPVLFRQTRTGQYGRPFTLLKFRTMTDERDSIGRLLPDEERFTRLGRWMRQNSLDELPQLFCILAGKMSLVGPRPLLPEYLPLYSAAQNRRHEVLPGITGLAQAKGRNSLRWEDKFRFDTWYVNHRTFILDLWILFLTIRPLIRQEHIYPSDSRSVIPFRGNKQSA</sequence>
<proteinExistence type="inferred from homology"/>
<accession>A0A1M7PET5</accession>
<dbReference type="PANTHER" id="PTHR30576:SF8">
    <property type="entry name" value="UNDECAPRENYL-PHOSPHATE GALACTOSE PHOSPHOTRANSFERASE"/>
    <property type="match status" value="1"/>
</dbReference>
<dbReference type="PANTHER" id="PTHR30576">
    <property type="entry name" value="COLANIC BIOSYNTHESIS UDP-GLUCOSE LIPID CARRIER TRANSFERASE"/>
    <property type="match status" value="1"/>
</dbReference>
<evidence type="ECO:0000256" key="2">
    <source>
        <dbReference type="SAM" id="Phobius"/>
    </source>
</evidence>
<evidence type="ECO:0000259" key="3">
    <source>
        <dbReference type="Pfam" id="PF02397"/>
    </source>
</evidence>
<dbReference type="AlphaFoldDB" id="A0A1M7PET5"/>
<comment type="similarity">
    <text evidence="1">Belongs to the bacterial sugar transferase family.</text>
</comment>
<protein>
    <submittedName>
        <fullName evidence="4">Sugar transferase involved in LPS biosynthesis (Colanic, teichoic acid)</fullName>
    </submittedName>
</protein>
<keyword evidence="4" id="KW-0808">Transferase</keyword>
<feature type="domain" description="Bacterial sugar transferase" evidence="3">
    <location>
        <begin position="4"/>
        <end position="177"/>
    </location>
</feature>
<evidence type="ECO:0000313" key="5">
    <source>
        <dbReference type="Proteomes" id="UP000184513"/>
    </source>
</evidence>
<keyword evidence="2" id="KW-0812">Transmembrane</keyword>
<dbReference type="GO" id="GO:0016780">
    <property type="term" value="F:phosphotransferase activity, for other substituted phosphate groups"/>
    <property type="evidence" value="ECO:0007669"/>
    <property type="project" value="TreeGrafter"/>
</dbReference>
<gene>
    <name evidence="4" type="ORF">SAMN04488057_108105</name>
</gene>
<dbReference type="Pfam" id="PF02397">
    <property type="entry name" value="Bac_transf"/>
    <property type="match status" value="1"/>
</dbReference>
<dbReference type="EMBL" id="FRCY01000008">
    <property type="protein sequence ID" value="SHN15208.1"/>
    <property type="molecule type" value="Genomic_DNA"/>
</dbReference>
<organism evidence="4 5">
    <name type="scientific">Cyclobacterium lianum</name>
    <dbReference type="NCBI Taxonomy" id="388280"/>
    <lineage>
        <taxon>Bacteria</taxon>
        <taxon>Pseudomonadati</taxon>
        <taxon>Bacteroidota</taxon>
        <taxon>Cytophagia</taxon>
        <taxon>Cytophagales</taxon>
        <taxon>Cyclobacteriaceae</taxon>
        <taxon>Cyclobacterium</taxon>
    </lineage>
</organism>
<dbReference type="InterPro" id="IPR003362">
    <property type="entry name" value="Bact_transf"/>
</dbReference>